<dbReference type="GO" id="GO:0015204">
    <property type="term" value="F:urea transmembrane transporter activity"/>
    <property type="evidence" value="ECO:0007669"/>
    <property type="project" value="InterPro"/>
</dbReference>
<dbReference type="PANTHER" id="PTHR46154">
    <property type="match status" value="1"/>
</dbReference>
<dbReference type="NCBIfam" id="TIGR00813">
    <property type="entry name" value="sss"/>
    <property type="match status" value="1"/>
</dbReference>
<dbReference type="Proteomes" id="UP000754883">
    <property type="component" value="Unassembled WGS sequence"/>
</dbReference>
<dbReference type="EMBL" id="CABFNO020001479">
    <property type="protein sequence ID" value="CAG9991231.1"/>
    <property type="molecule type" value="Genomic_DNA"/>
</dbReference>
<feature type="transmembrane region" description="Helical" evidence="8">
    <location>
        <begin position="483"/>
        <end position="503"/>
    </location>
</feature>
<feature type="transmembrane region" description="Helical" evidence="8">
    <location>
        <begin position="296"/>
        <end position="324"/>
    </location>
</feature>
<dbReference type="GO" id="GO:0005886">
    <property type="term" value="C:plasma membrane"/>
    <property type="evidence" value="ECO:0007669"/>
    <property type="project" value="TreeGrafter"/>
</dbReference>
<protein>
    <recommendedName>
        <fullName evidence="11">Urea active transporter</fullName>
    </recommendedName>
</protein>
<name>A0A9N9UHW5_9HYPO</name>
<feature type="transmembrane region" description="Helical" evidence="8">
    <location>
        <begin position="263"/>
        <end position="284"/>
    </location>
</feature>
<evidence type="ECO:0000256" key="1">
    <source>
        <dbReference type="ARBA" id="ARBA00004141"/>
    </source>
</evidence>
<feature type="transmembrane region" description="Helical" evidence="8">
    <location>
        <begin position="600"/>
        <end position="619"/>
    </location>
</feature>
<keyword evidence="10" id="KW-1185">Reference proteome</keyword>
<dbReference type="Pfam" id="PF00474">
    <property type="entry name" value="SSF"/>
    <property type="match status" value="1"/>
</dbReference>
<evidence type="ECO:0000256" key="5">
    <source>
        <dbReference type="ARBA" id="ARBA00022989"/>
    </source>
</evidence>
<keyword evidence="6 8" id="KW-0472">Membrane</keyword>
<dbReference type="PANTHER" id="PTHR46154:SF4">
    <property type="entry name" value="UREA ACTIVE TRANSPORTER"/>
    <property type="match status" value="1"/>
</dbReference>
<evidence type="ECO:0000313" key="9">
    <source>
        <dbReference type="EMBL" id="CAG9991231.1"/>
    </source>
</evidence>
<dbReference type="InterPro" id="IPR038377">
    <property type="entry name" value="Na/Glc_symporter_sf"/>
</dbReference>
<dbReference type="FunFam" id="1.20.1730.10:FF:000006">
    <property type="entry name" value="Urea active transporter"/>
    <property type="match status" value="1"/>
</dbReference>
<dbReference type="CDD" id="cd11476">
    <property type="entry name" value="SLC5sbd_DUR3"/>
    <property type="match status" value="1"/>
</dbReference>
<dbReference type="InterPro" id="IPR031155">
    <property type="entry name" value="DUR"/>
</dbReference>
<dbReference type="Gene3D" id="1.20.1730.10">
    <property type="entry name" value="Sodium/glucose cotransporter"/>
    <property type="match status" value="1"/>
</dbReference>
<organism evidence="9 10">
    <name type="scientific">Clonostachys byssicola</name>
    <dbReference type="NCBI Taxonomy" id="160290"/>
    <lineage>
        <taxon>Eukaryota</taxon>
        <taxon>Fungi</taxon>
        <taxon>Dikarya</taxon>
        <taxon>Ascomycota</taxon>
        <taxon>Pezizomycotina</taxon>
        <taxon>Sordariomycetes</taxon>
        <taxon>Hypocreomycetidae</taxon>
        <taxon>Hypocreales</taxon>
        <taxon>Bionectriaceae</taxon>
        <taxon>Clonostachys</taxon>
    </lineage>
</organism>
<keyword evidence="3" id="KW-0813">Transport</keyword>
<feature type="transmembrane region" description="Helical" evidence="8">
    <location>
        <begin position="63"/>
        <end position="83"/>
    </location>
</feature>
<evidence type="ECO:0000256" key="2">
    <source>
        <dbReference type="ARBA" id="ARBA00006434"/>
    </source>
</evidence>
<feature type="transmembrane region" description="Helical" evidence="8">
    <location>
        <begin position="457"/>
        <end position="476"/>
    </location>
</feature>
<dbReference type="GO" id="GO:0015489">
    <property type="term" value="F:putrescine transmembrane transporter activity"/>
    <property type="evidence" value="ECO:0007669"/>
    <property type="project" value="TreeGrafter"/>
</dbReference>
<feature type="transmembrane region" description="Helical" evidence="8">
    <location>
        <begin position="203"/>
        <end position="222"/>
    </location>
</feature>
<evidence type="ECO:0000256" key="7">
    <source>
        <dbReference type="RuleBase" id="RU362091"/>
    </source>
</evidence>
<dbReference type="OrthoDB" id="6132759at2759"/>
<feature type="transmembrane region" description="Helical" evidence="8">
    <location>
        <begin position="20"/>
        <end position="43"/>
    </location>
</feature>
<feature type="transmembrane region" description="Helical" evidence="8">
    <location>
        <begin position="172"/>
        <end position="191"/>
    </location>
</feature>
<dbReference type="PROSITE" id="PS50283">
    <property type="entry name" value="NA_SOLUT_SYMP_3"/>
    <property type="match status" value="1"/>
</dbReference>
<evidence type="ECO:0000256" key="4">
    <source>
        <dbReference type="ARBA" id="ARBA00022692"/>
    </source>
</evidence>
<dbReference type="AlphaFoldDB" id="A0A9N9UHW5"/>
<feature type="transmembrane region" description="Helical" evidence="8">
    <location>
        <begin position="98"/>
        <end position="118"/>
    </location>
</feature>
<evidence type="ECO:0000256" key="6">
    <source>
        <dbReference type="ARBA" id="ARBA00023136"/>
    </source>
</evidence>
<evidence type="ECO:0000256" key="8">
    <source>
        <dbReference type="SAM" id="Phobius"/>
    </source>
</evidence>
<comment type="caution">
    <text evidence="9">The sequence shown here is derived from an EMBL/GenBank/DDBJ whole genome shotgun (WGS) entry which is preliminary data.</text>
</comment>
<evidence type="ECO:0000256" key="3">
    <source>
        <dbReference type="ARBA" id="ARBA00022448"/>
    </source>
</evidence>
<feature type="transmembrane region" description="Helical" evidence="8">
    <location>
        <begin position="631"/>
        <end position="656"/>
    </location>
</feature>
<sequence length="696" mass="74301">MAGGGGASSGAIAPPLSQAYGYGIVVGLGFLFALGMIATTWVLKRYNNEKQTSEMFNTAGRTVKSGLVASAVVSSWTWAATLLQSSGVAYRYGVSGPFWYASGATVQIILFATLAIELKRRAPNAHTFLEVIRARYGRVTHCVYICFGLFTNILVTAMLLTGGSAVVTSLTGMHTAAACFLLPLGVVLYTMFGGIKATFLTDYVHTVVILVIILIFALTAYATGTELGSPSEVYDRLVEAAASHPVEGNAEGSYLTMRSREGIIFFVINIVGNFGTVFMDNGYYNKAIAAHPVAALPGYIIGGLSWFAIPWLCATTMGLSALALESSPSFPTYPDRMNAADVSAGLVLPYAAVGLLGKSGAVCTLIMIFMAVTSAASAQLIAVSSIFTYDIYKYALPLDLRHESTWTNLYCRTYINPQASGQRLIAMSHSSVILYGVIMAGFSVGLFYAGISMGWLYVWMGVMISAAVIPAALTLLWSRQNWIAAAVSPVLGLIFALIAWTVTCAKEYDGVLTVETLGSNNPMLAGNVVALLSPVVLVPVLTFAFGADNYDWASMAAIKQGDDVDSSDMVIEDSENGPAAGFVVVAPEEDKAKLNKASKVAKIMTVCMTLAFLVLWPMPMYGSSYVFSKPFFTGWVTVGIIWLFGSSIAVGLFPLWEGRHSMVRVFKGMLGRGSKTSGMTVTEEKVIDDEKAGDKL</sequence>
<evidence type="ECO:0000313" key="10">
    <source>
        <dbReference type="Proteomes" id="UP000754883"/>
    </source>
</evidence>
<feature type="transmembrane region" description="Helical" evidence="8">
    <location>
        <begin position="523"/>
        <end position="545"/>
    </location>
</feature>
<keyword evidence="5 8" id="KW-1133">Transmembrane helix</keyword>
<comment type="similarity">
    <text evidence="2 7">Belongs to the sodium:solute symporter (SSF) (TC 2.A.21) family.</text>
</comment>
<evidence type="ECO:0008006" key="11">
    <source>
        <dbReference type="Google" id="ProtNLM"/>
    </source>
</evidence>
<keyword evidence="4 8" id="KW-0812">Transmembrane</keyword>
<proteinExistence type="inferred from homology"/>
<feature type="transmembrane region" description="Helical" evidence="8">
    <location>
        <begin position="139"/>
        <end position="160"/>
    </location>
</feature>
<dbReference type="InterPro" id="IPR001734">
    <property type="entry name" value="Na/solute_symporter"/>
</dbReference>
<reference evidence="10" key="1">
    <citation type="submission" date="2019-06" db="EMBL/GenBank/DDBJ databases">
        <authorList>
            <person name="Broberg M."/>
        </authorList>
    </citation>
    <scope>NUCLEOTIDE SEQUENCE [LARGE SCALE GENOMIC DNA]</scope>
</reference>
<dbReference type="GO" id="GO:0015606">
    <property type="term" value="F:spermidine transmembrane transporter activity"/>
    <property type="evidence" value="ECO:0007669"/>
    <property type="project" value="TreeGrafter"/>
</dbReference>
<reference evidence="9 10" key="2">
    <citation type="submission" date="2021-10" db="EMBL/GenBank/DDBJ databases">
        <authorList>
            <person name="Piombo E."/>
        </authorList>
    </citation>
    <scope>NUCLEOTIDE SEQUENCE [LARGE SCALE GENOMIC DNA]</scope>
</reference>
<comment type="subcellular location">
    <subcellularLocation>
        <location evidence="1">Membrane</location>
        <topology evidence="1">Multi-pass membrane protein</topology>
    </subcellularLocation>
</comment>
<gene>
    <name evidence="9" type="ORF">CBYS24578_00006081</name>
</gene>
<accession>A0A9N9UHW5</accession>
<feature type="transmembrane region" description="Helical" evidence="8">
    <location>
        <begin position="432"/>
        <end position="451"/>
    </location>
</feature>